<organism evidence="2 3">
    <name type="scientific">Paraburkholderia megapolitana</name>
    <dbReference type="NCBI Taxonomy" id="420953"/>
    <lineage>
        <taxon>Bacteria</taxon>
        <taxon>Pseudomonadati</taxon>
        <taxon>Pseudomonadota</taxon>
        <taxon>Betaproteobacteria</taxon>
        <taxon>Burkholderiales</taxon>
        <taxon>Burkholderiaceae</taxon>
        <taxon>Paraburkholderia</taxon>
    </lineage>
</organism>
<evidence type="ECO:0000313" key="3">
    <source>
        <dbReference type="Proteomes" id="UP000199548"/>
    </source>
</evidence>
<dbReference type="Proteomes" id="UP000199548">
    <property type="component" value="Unassembled WGS sequence"/>
</dbReference>
<sequence length="85" mass="8636">MRGIIRVGDTHSHGGLVETGAPNSEVMGRAPARKSDLCTCPMHGAVVIAEGDGDFQIDGVAASFEGHKTSCGAVLISSLPSSGRT</sequence>
<reference evidence="2 3" key="1">
    <citation type="submission" date="2016-10" db="EMBL/GenBank/DDBJ databases">
        <authorList>
            <person name="de Groot N.N."/>
        </authorList>
    </citation>
    <scope>NUCLEOTIDE SEQUENCE [LARGE SCALE GENOMIC DNA]</scope>
    <source>
        <strain evidence="2 3">LMG 23650</strain>
    </source>
</reference>
<dbReference type="CDD" id="cd14744">
    <property type="entry name" value="PAAR_CT_2"/>
    <property type="match status" value="1"/>
</dbReference>
<proteinExistence type="predicted"/>
<evidence type="ECO:0000256" key="1">
    <source>
        <dbReference type="SAM" id="MobiDB-lite"/>
    </source>
</evidence>
<protein>
    <submittedName>
        <fullName evidence="2">Zn-binding Pro-Ala-Ala-Arg (PAAR) domain-containing protein, incolved in TypeVI secretion</fullName>
    </submittedName>
</protein>
<dbReference type="OrthoDB" id="8565659at2"/>
<keyword evidence="3" id="KW-1185">Reference proteome</keyword>
<dbReference type="Gene3D" id="2.60.200.60">
    <property type="match status" value="1"/>
</dbReference>
<evidence type="ECO:0000313" key="2">
    <source>
        <dbReference type="EMBL" id="SFJ92915.1"/>
    </source>
</evidence>
<dbReference type="Pfam" id="PF05488">
    <property type="entry name" value="PAAR_motif"/>
    <property type="match status" value="1"/>
</dbReference>
<dbReference type="STRING" id="420953.SAMN05192543_113128"/>
<dbReference type="RefSeq" id="WP_091019785.1">
    <property type="nucleotide sequence ID" value="NZ_CP041745.1"/>
</dbReference>
<dbReference type="AlphaFoldDB" id="A0A1I3VCA5"/>
<accession>A0A1I3VCA5</accession>
<dbReference type="InterPro" id="IPR008727">
    <property type="entry name" value="PAAR_motif"/>
</dbReference>
<gene>
    <name evidence="2" type="ORF">SAMN05192543_113128</name>
</gene>
<feature type="region of interest" description="Disordered" evidence="1">
    <location>
        <begin position="1"/>
        <end position="28"/>
    </location>
</feature>
<name>A0A1I3VCA5_9BURK</name>
<dbReference type="EMBL" id="FOQU01000013">
    <property type="protein sequence ID" value="SFJ92915.1"/>
    <property type="molecule type" value="Genomic_DNA"/>
</dbReference>